<proteinExistence type="predicted"/>
<organism evidence="1 2">
    <name type="scientific">Sphingobium fluviale</name>
    <dbReference type="NCBI Taxonomy" id="2506423"/>
    <lineage>
        <taxon>Bacteria</taxon>
        <taxon>Pseudomonadati</taxon>
        <taxon>Pseudomonadota</taxon>
        <taxon>Alphaproteobacteria</taxon>
        <taxon>Sphingomonadales</taxon>
        <taxon>Sphingomonadaceae</taxon>
        <taxon>Sphingobium</taxon>
    </lineage>
</organism>
<evidence type="ECO:0000313" key="1">
    <source>
        <dbReference type="EMBL" id="RXR30362.1"/>
    </source>
</evidence>
<reference evidence="2" key="1">
    <citation type="submission" date="2019-01" db="EMBL/GenBank/DDBJ databases">
        <title>Cytophagaceae bacterium strain CAR-16.</title>
        <authorList>
            <person name="Chen W.-M."/>
        </authorList>
    </citation>
    <scope>NUCLEOTIDE SEQUENCE [LARGE SCALE GENOMIC DNA]</scope>
    <source>
        <strain evidence="2">CHR27</strain>
    </source>
</reference>
<dbReference type="EMBL" id="SBKP01000002">
    <property type="protein sequence ID" value="RXR30362.1"/>
    <property type="molecule type" value="Genomic_DNA"/>
</dbReference>
<name>A0A4Q1KKY5_9SPHN</name>
<comment type="caution">
    <text evidence="1">The sequence shown here is derived from an EMBL/GenBank/DDBJ whole genome shotgun (WGS) entry which is preliminary data.</text>
</comment>
<gene>
    <name evidence="1" type="ORF">EQG66_03270</name>
</gene>
<dbReference type="Pfam" id="PF09866">
    <property type="entry name" value="DUF2093"/>
    <property type="match status" value="1"/>
</dbReference>
<dbReference type="RefSeq" id="WP_129403112.1">
    <property type="nucleotide sequence ID" value="NZ_SBKP01000002.1"/>
</dbReference>
<sequence>MLMQGKDQPAKLHYMPYSFRVLSPGDYVLCAVTGARIPLDDLRYWSIVRQEAYVDAAASTQAEVRWRKEQGLPA</sequence>
<evidence type="ECO:0000313" key="2">
    <source>
        <dbReference type="Proteomes" id="UP000290958"/>
    </source>
</evidence>
<dbReference type="Proteomes" id="UP000290958">
    <property type="component" value="Unassembled WGS sequence"/>
</dbReference>
<protein>
    <submittedName>
        <fullName evidence="1">DUF2093 domain-containing protein</fullName>
    </submittedName>
</protein>
<keyword evidence="2" id="KW-1185">Reference proteome</keyword>
<accession>A0A4Q1KKY5</accession>
<dbReference type="AlphaFoldDB" id="A0A4Q1KKY5"/>
<dbReference type="InterPro" id="IPR018661">
    <property type="entry name" value="DUF2093"/>
</dbReference>
<dbReference type="OrthoDB" id="9801906at2"/>